<evidence type="ECO:0000313" key="2">
    <source>
        <dbReference type="EMBL" id="AJH01117.1"/>
    </source>
</evidence>
<dbReference type="SUPFAM" id="SSF46689">
    <property type="entry name" value="Homeodomain-like"/>
    <property type="match status" value="1"/>
</dbReference>
<evidence type="ECO:0000313" key="6">
    <source>
        <dbReference type="Proteomes" id="UP000031866"/>
    </source>
</evidence>
<dbReference type="Proteomes" id="UP000631418">
    <property type="component" value="Unassembled WGS sequence"/>
</dbReference>
<dbReference type="KEGG" id="cbei:LF65_04585"/>
<reference evidence="5" key="4">
    <citation type="submission" date="2020-05" db="EMBL/GenBank/DDBJ databases">
        <title>Genomic insights into acetone-butanol-ethanol (ABE) fermentation by sequencing solventogenic clostridia strains.</title>
        <authorList>
            <person name="Brown S."/>
        </authorList>
    </citation>
    <scope>NUCLEOTIDE SEQUENCE</scope>
    <source>
        <strain evidence="5">DJ126</strain>
    </source>
</reference>
<dbReference type="EMBL" id="JABSXK010000001">
    <property type="protein sequence ID" value="NRV10078.1"/>
    <property type="molecule type" value="Genomic_DNA"/>
</dbReference>
<protein>
    <submittedName>
        <fullName evidence="5">Mor family transcriptional regulator</fullName>
    </submittedName>
</protein>
<dbReference type="OMA" id="KAYCLSY"/>
<evidence type="ECO:0000313" key="5">
    <source>
        <dbReference type="EMBL" id="NRV10078.1"/>
    </source>
</evidence>
<dbReference type="Pfam" id="PF08765">
    <property type="entry name" value="Mor"/>
    <property type="match status" value="1"/>
</dbReference>
<reference evidence="3" key="3">
    <citation type="submission" date="2020-04" db="EMBL/GenBank/DDBJ databases">
        <authorList>
            <person name="Brown S."/>
        </authorList>
    </citation>
    <scope>NUCLEOTIDE SEQUENCE</scope>
    <source>
        <strain evidence="3">DJ015</strain>
    </source>
</reference>
<dbReference type="EMBL" id="CP010086">
    <property type="protein sequence ID" value="AJH01117.1"/>
    <property type="molecule type" value="Genomic_DNA"/>
</dbReference>
<dbReference type="OrthoDB" id="9800398at2"/>
<evidence type="ECO:0000313" key="4">
    <source>
        <dbReference type="EMBL" id="MBF7809167.1"/>
    </source>
</evidence>
<dbReference type="InterPro" id="IPR009057">
    <property type="entry name" value="Homeodomain-like_sf"/>
</dbReference>
<dbReference type="InterPro" id="IPR052411">
    <property type="entry name" value="c-mor_Regulatory_Protein"/>
</dbReference>
<accession>A0A0B5QS86</accession>
<dbReference type="AlphaFoldDB" id="A0A0B5QS86"/>
<feature type="domain" description="Mor transcription activator" evidence="1">
    <location>
        <begin position="12"/>
        <end position="93"/>
    </location>
</feature>
<dbReference type="STRING" id="1520.LF65_04585"/>
<dbReference type="NCBIfam" id="NF040785">
    <property type="entry name" value="CD3324_fam"/>
    <property type="match status" value="1"/>
</dbReference>
<dbReference type="EMBL" id="JABAGV010000032">
    <property type="protein sequence ID" value="MBC2475689.1"/>
    <property type="molecule type" value="Genomic_DNA"/>
</dbReference>
<reference evidence="3" key="6">
    <citation type="journal article" date="2022" name="Nat. Biotechnol.">
        <title>Carbon-negative production of acetone and isopropanol by gas fermentation at industrial pilot scale.</title>
        <authorList>
            <person name="Liew F.E."/>
            <person name="Nogle R."/>
            <person name="Abdalla T."/>
            <person name="Rasor B.J."/>
            <person name="Canter C."/>
            <person name="Jensen R.O."/>
            <person name="Wang L."/>
            <person name="Strutz J."/>
            <person name="Chirania P."/>
            <person name="De Tissera S."/>
            <person name="Mueller A.P."/>
            <person name="Ruan Z."/>
            <person name="Gao A."/>
            <person name="Tran L."/>
            <person name="Engle N.L."/>
            <person name="Bromley J.C."/>
            <person name="Daniell J."/>
            <person name="Conrado R."/>
            <person name="Tschaplinski T.J."/>
            <person name="Giannone R.J."/>
            <person name="Hettich R.L."/>
            <person name="Karim A.S."/>
            <person name="Simpson S.D."/>
            <person name="Brown S.D."/>
            <person name="Leang C."/>
            <person name="Jewett M.C."/>
            <person name="Kopke M."/>
        </authorList>
    </citation>
    <scope>NUCLEOTIDE SEQUENCE</scope>
    <source>
        <strain evidence="3">DJ015</strain>
    </source>
</reference>
<dbReference type="InterPro" id="IPR014875">
    <property type="entry name" value="Mor_transcription_activator"/>
</dbReference>
<reference evidence="6" key="1">
    <citation type="submission" date="2014-12" db="EMBL/GenBank/DDBJ databases">
        <title>Genome sequence of Clostridium beijerinckii strain 59B.</title>
        <authorList>
            <person name="Little G.T."/>
            <person name="Minton N.P."/>
        </authorList>
    </citation>
    <scope>NUCLEOTIDE SEQUENCE [LARGE SCALE GENOMIC DNA]</scope>
    <source>
        <strain evidence="6">59B</strain>
    </source>
</reference>
<dbReference type="Proteomes" id="UP001194098">
    <property type="component" value="Unassembled WGS sequence"/>
</dbReference>
<dbReference type="RefSeq" id="WP_012060232.1">
    <property type="nucleotide sequence ID" value="NZ_CP010086.2"/>
</dbReference>
<sequence length="103" mass="12137">MCYKNGKDILPEKLLRELQKYIQGETIYIPKTEERKGWGESNGTKRAIRERNLEIYKLYKKGEKVFDIAEAYNLSDDSIRKIIFKLNNEKLESSHIVLKSKAK</sequence>
<organism evidence="2 6">
    <name type="scientific">Clostridium beijerinckii</name>
    <name type="common">Clostridium MP</name>
    <dbReference type="NCBI Taxonomy" id="1520"/>
    <lineage>
        <taxon>Bacteria</taxon>
        <taxon>Bacillati</taxon>
        <taxon>Bacillota</taxon>
        <taxon>Clostridia</taxon>
        <taxon>Eubacteriales</taxon>
        <taxon>Clostridiaceae</taxon>
        <taxon>Clostridium</taxon>
    </lineage>
</organism>
<evidence type="ECO:0000313" key="3">
    <source>
        <dbReference type="EMBL" id="MBC2475689.1"/>
    </source>
</evidence>
<dbReference type="Gene3D" id="1.10.10.60">
    <property type="entry name" value="Homeodomain-like"/>
    <property type="match status" value="1"/>
</dbReference>
<proteinExistence type="predicted"/>
<dbReference type="Proteomes" id="UP000031866">
    <property type="component" value="Chromosome"/>
</dbReference>
<dbReference type="InterPro" id="IPR049739">
    <property type="entry name" value="YraL-like"/>
</dbReference>
<dbReference type="PANTHER" id="PTHR37812:SF1">
    <property type="entry name" value="MU-LIKE PROPHAGE FLUMU PROTEIN C"/>
    <property type="match status" value="1"/>
</dbReference>
<reference evidence="2" key="2">
    <citation type="submission" date="2016-02" db="EMBL/GenBank/DDBJ databases">
        <title>Genome sequence of Clostridium beijerinckii strain 59B.</title>
        <authorList>
            <person name="Little G.T."/>
            <person name="Minton N.P."/>
        </authorList>
    </citation>
    <scope>NUCLEOTIDE SEQUENCE</scope>
    <source>
        <strain evidence="2">NCIMB 14988</strain>
    </source>
</reference>
<dbReference type="PANTHER" id="PTHR37812">
    <property type="entry name" value="MU-LIKE PROPHAGE FLUMU PROTEIN C"/>
    <property type="match status" value="1"/>
</dbReference>
<evidence type="ECO:0000259" key="1">
    <source>
        <dbReference type="Pfam" id="PF08765"/>
    </source>
</evidence>
<reference evidence="4" key="5">
    <citation type="submission" date="2020-11" db="EMBL/GenBank/DDBJ databases">
        <authorList>
            <person name="Thieme N."/>
            <person name="Liebl W."/>
            <person name="Zverlov V."/>
        </authorList>
    </citation>
    <scope>NUCLEOTIDE SEQUENCE</scope>
    <source>
        <strain evidence="4">NT08</strain>
    </source>
</reference>
<dbReference type="EMBL" id="JADOEF010000001">
    <property type="protein sequence ID" value="MBF7809167.1"/>
    <property type="molecule type" value="Genomic_DNA"/>
</dbReference>
<name>A0A0B5QS86_CLOBE</name>
<gene>
    <name evidence="5" type="ORF">DFH45_003041</name>
    <name evidence="3" type="ORF">HGI39_13455</name>
    <name evidence="4" type="ORF">IS491_10900</name>
    <name evidence="2" type="ORF">LF65_04585</name>
</gene>
<dbReference type="Proteomes" id="UP000821656">
    <property type="component" value="Unassembled WGS sequence"/>
</dbReference>